<keyword evidence="3" id="KW-1185">Reference proteome</keyword>
<feature type="region of interest" description="Disordered" evidence="1">
    <location>
        <begin position="20"/>
        <end position="45"/>
    </location>
</feature>
<accession>A0A2P6THZ1</accession>
<evidence type="ECO:0000313" key="2">
    <source>
        <dbReference type="EMBL" id="PRW33912.1"/>
    </source>
</evidence>
<reference evidence="2 3" key="1">
    <citation type="journal article" date="2018" name="Plant J.">
        <title>Genome sequences of Chlorella sorokiniana UTEX 1602 and Micractinium conductrix SAG 241.80: implications to maltose excretion by a green alga.</title>
        <authorList>
            <person name="Arriola M.B."/>
            <person name="Velmurugan N."/>
            <person name="Zhang Y."/>
            <person name="Plunkett M.H."/>
            <person name="Hondzo H."/>
            <person name="Barney B.M."/>
        </authorList>
    </citation>
    <scope>NUCLEOTIDE SEQUENCE [LARGE SCALE GENOMIC DNA]</scope>
    <source>
        <strain evidence="3">UTEX 1602</strain>
    </source>
</reference>
<feature type="compositionally biased region" description="Low complexity" evidence="1">
    <location>
        <begin position="20"/>
        <end position="33"/>
    </location>
</feature>
<dbReference type="EMBL" id="LHPG02000015">
    <property type="protein sequence ID" value="PRW33912.1"/>
    <property type="molecule type" value="Genomic_DNA"/>
</dbReference>
<dbReference type="STRING" id="3076.A0A2P6THZ1"/>
<dbReference type="Proteomes" id="UP000239899">
    <property type="component" value="Unassembled WGS sequence"/>
</dbReference>
<protein>
    <submittedName>
        <fullName evidence="2">Calcium homeostasis regulater C 1</fullName>
    </submittedName>
</protein>
<evidence type="ECO:0000313" key="3">
    <source>
        <dbReference type="Proteomes" id="UP000239899"/>
    </source>
</evidence>
<dbReference type="GO" id="GO:0048564">
    <property type="term" value="P:photosystem I assembly"/>
    <property type="evidence" value="ECO:0007669"/>
    <property type="project" value="InterPro"/>
</dbReference>
<evidence type="ECO:0000256" key="1">
    <source>
        <dbReference type="SAM" id="MobiDB-lite"/>
    </source>
</evidence>
<dbReference type="OrthoDB" id="2013100at2759"/>
<dbReference type="PANTHER" id="PTHR36770">
    <property type="entry name" value="PHOTOSYSTEM I ASSEMBLY FACTOR PSA3, CHLOROPLASTIC"/>
    <property type="match status" value="1"/>
</dbReference>
<dbReference type="PANTHER" id="PTHR36770:SF1">
    <property type="entry name" value="PHOTOSYSTEM I ASSEMBLY FACTOR PSA3, CHLOROPLASTIC"/>
    <property type="match status" value="1"/>
</dbReference>
<proteinExistence type="predicted"/>
<gene>
    <name evidence="2" type="ORF">C2E21_7280</name>
</gene>
<sequence length="249" mass="27225">MLATTLTASPAVGQQLQRQQQQQRQLSGGQAAAARRRRPAPVCAAQQGGGFGDGVKRMAKQITGNLPVIGLISRWASTEGGVGNDAQAYPEFCRQVFDAAPEGFQIAVAELQNKYGKAAQRRYVLLALWMARHGAGALPGKTIVDSARRLRISSDLEFEMDRFTEALAEVHSKYTYMERPRGSPQQQADIAVDALARLVLNLKDGQPIPEEDAQVLEDCAVGGFWDVPEFREAAKRSIAERQQRASAYL</sequence>
<dbReference type="AlphaFoldDB" id="A0A2P6THZ1"/>
<dbReference type="InterPro" id="IPR037736">
    <property type="entry name" value="PSA3"/>
</dbReference>
<organism evidence="2 3">
    <name type="scientific">Chlorella sorokiniana</name>
    <name type="common">Freshwater green alga</name>
    <dbReference type="NCBI Taxonomy" id="3076"/>
    <lineage>
        <taxon>Eukaryota</taxon>
        <taxon>Viridiplantae</taxon>
        <taxon>Chlorophyta</taxon>
        <taxon>core chlorophytes</taxon>
        <taxon>Trebouxiophyceae</taxon>
        <taxon>Chlorellales</taxon>
        <taxon>Chlorellaceae</taxon>
        <taxon>Chlorella clade</taxon>
        <taxon>Chlorella</taxon>
    </lineage>
</organism>
<comment type="caution">
    <text evidence="2">The sequence shown here is derived from an EMBL/GenBank/DDBJ whole genome shotgun (WGS) entry which is preliminary data.</text>
</comment>
<name>A0A2P6THZ1_CHLSO</name>